<protein>
    <submittedName>
        <fullName evidence="6">Glycosyltransferase</fullName>
        <ecNumber evidence="6">2.4.-.-</ecNumber>
    </submittedName>
</protein>
<dbReference type="EMBL" id="JAMGBA010000002">
    <property type="protein sequence ID" value="MCL6699248.1"/>
    <property type="molecule type" value="Genomic_DNA"/>
</dbReference>
<evidence type="ECO:0000256" key="1">
    <source>
        <dbReference type="ARBA" id="ARBA00006739"/>
    </source>
</evidence>
<evidence type="ECO:0000313" key="6">
    <source>
        <dbReference type="EMBL" id="MCL6699248.1"/>
    </source>
</evidence>
<dbReference type="InterPro" id="IPR048354">
    <property type="entry name" value="TOD1_MUCI70_glycTrfase_dom"/>
</dbReference>
<feature type="domain" description="Glycosyltransferase 2-like" evidence="4">
    <location>
        <begin position="337"/>
        <end position="516"/>
    </location>
</feature>
<dbReference type="Pfam" id="PF00535">
    <property type="entry name" value="Glycos_transf_2"/>
    <property type="match status" value="1"/>
</dbReference>
<dbReference type="PANTHER" id="PTHR43179">
    <property type="entry name" value="RHAMNOSYLTRANSFERASE WBBL"/>
    <property type="match status" value="1"/>
</dbReference>
<dbReference type="InterPro" id="IPR001173">
    <property type="entry name" value="Glyco_trans_2-like"/>
</dbReference>
<dbReference type="GO" id="GO:0016757">
    <property type="term" value="F:glycosyltransferase activity"/>
    <property type="evidence" value="ECO:0007669"/>
    <property type="project" value="UniProtKB-KW"/>
</dbReference>
<sequence>MLSALAARLGMADAEFHRWLGRRLRPALPSESPNPGTRYALWEDPADPNFSSYSKGARYPVLHPAATSAVVSRYRRIRSDEQAEIGFITAIAGRYDTPKWHEHLLPNADYLLFSDVLQSHPLHDVRPFPYFNVDPTRMARFIKTHPHSFAPDYKVVIWVDGNMVIRGDLGEEIETFIQSGCPIGAIPHPLRSSIYDEGEACTKRAKDEPELIDRQLDRYRRQGFESQFLIESGFMMYRLDHPQLPGLLSRWWGEIERGSRRDQLSLPFVIEQSGAEWHRITELGTSVRNHPKLVLVPHEPFQDPICPDARDVDRAPAQFRLVKESRIAAQAGRRMDIVVCVHNALDCVKRCLTSVAATRNATCHRIIIVNDGSGSETSDWLHEFARENENCQLIEHVTALGYTKAANVGMGASDGEALVLLNSDTEVAPNWIEKLFDAFDAVPGIGIVGPISNAASHQSVPDHRSHAGNTAINPFPEGYGLAQMDQWCEEQATEPAFTLVPLVHGFCFAIRREVRESIGKFDEQAFPFGYGEENDFCLRASNAGFLLAVALHTFVFHEKSQSFENEKRIALMQNGAAKLREIHGKERIVNAVRSMQENPAFVRLRQLSTALPYTRDVVNDA</sequence>
<evidence type="ECO:0000256" key="3">
    <source>
        <dbReference type="ARBA" id="ARBA00022679"/>
    </source>
</evidence>
<keyword evidence="7" id="KW-1185">Reference proteome</keyword>
<reference evidence="6 7" key="1">
    <citation type="submission" date="2022-05" db="EMBL/GenBank/DDBJ databases">
        <authorList>
            <person name="Jo J.-H."/>
            <person name="Im W.-T."/>
        </authorList>
    </citation>
    <scope>NUCLEOTIDE SEQUENCE [LARGE SCALE GENOMIC DNA]</scope>
    <source>
        <strain evidence="6 7">NSE70-1</strain>
    </source>
</reference>
<dbReference type="SUPFAM" id="SSF53448">
    <property type="entry name" value="Nucleotide-diphospho-sugar transferases"/>
    <property type="match status" value="2"/>
</dbReference>
<evidence type="ECO:0000256" key="2">
    <source>
        <dbReference type="ARBA" id="ARBA00022676"/>
    </source>
</evidence>
<dbReference type="RefSeq" id="WP_249904668.1">
    <property type="nucleotide sequence ID" value="NZ_JAMGBA010000002.1"/>
</dbReference>
<feature type="domain" description="TOD1/MUCI70 glycosyltransferase-like" evidence="5">
    <location>
        <begin position="133"/>
        <end position="272"/>
    </location>
</feature>
<comment type="caution">
    <text evidence="6">The sequence shown here is derived from an EMBL/GenBank/DDBJ whole genome shotgun (WGS) entry which is preliminary data.</text>
</comment>
<keyword evidence="2 6" id="KW-0328">Glycosyltransferase</keyword>
<evidence type="ECO:0000259" key="5">
    <source>
        <dbReference type="Pfam" id="PF04765"/>
    </source>
</evidence>
<gene>
    <name evidence="6" type="ORF">LZ496_10705</name>
</gene>
<dbReference type="Gene3D" id="3.90.550.10">
    <property type="entry name" value="Spore Coat Polysaccharide Biosynthesis Protein SpsA, Chain A"/>
    <property type="match status" value="1"/>
</dbReference>
<proteinExistence type="inferred from homology"/>
<comment type="similarity">
    <text evidence="1">Belongs to the glycosyltransferase 2 family.</text>
</comment>
<keyword evidence="3 6" id="KW-0808">Transferase</keyword>
<evidence type="ECO:0000259" key="4">
    <source>
        <dbReference type="Pfam" id="PF00535"/>
    </source>
</evidence>
<dbReference type="Proteomes" id="UP001203410">
    <property type="component" value="Unassembled WGS sequence"/>
</dbReference>
<organism evidence="6 7">
    <name type="scientific">Sphingomonas caseinilyticus</name>
    <dbReference type="NCBI Taxonomy" id="2908205"/>
    <lineage>
        <taxon>Bacteria</taxon>
        <taxon>Pseudomonadati</taxon>
        <taxon>Pseudomonadota</taxon>
        <taxon>Alphaproteobacteria</taxon>
        <taxon>Sphingomonadales</taxon>
        <taxon>Sphingomonadaceae</taxon>
        <taxon>Sphingomonas</taxon>
    </lineage>
</organism>
<dbReference type="Pfam" id="PF04765">
    <property type="entry name" value="TOD1_MUCI70"/>
    <property type="match status" value="1"/>
</dbReference>
<accession>A0ABT0RWP3</accession>
<dbReference type="PANTHER" id="PTHR43179:SF12">
    <property type="entry name" value="GALACTOFURANOSYLTRANSFERASE GLFT2"/>
    <property type="match status" value="1"/>
</dbReference>
<dbReference type="EC" id="2.4.-.-" evidence="6"/>
<evidence type="ECO:0000313" key="7">
    <source>
        <dbReference type="Proteomes" id="UP001203410"/>
    </source>
</evidence>
<dbReference type="InterPro" id="IPR029044">
    <property type="entry name" value="Nucleotide-diphossugar_trans"/>
</dbReference>
<name>A0ABT0RWP3_9SPHN</name>